<evidence type="ECO:0000313" key="2">
    <source>
        <dbReference type="Proteomes" id="UP001396334"/>
    </source>
</evidence>
<dbReference type="Proteomes" id="UP001396334">
    <property type="component" value="Unassembled WGS sequence"/>
</dbReference>
<gene>
    <name evidence="1" type="ORF">V6N11_065140</name>
</gene>
<name>A0ABR2SIY7_9ROSI</name>
<organism evidence="1 2">
    <name type="scientific">Hibiscus sabdariffa</name>
    <name type="common">roselle</name>
    <dbReference type="NCBI Taxonomy" id="183260"/>
    <lineage>
        <taxon>Eukaryota</taxon>
        <taxon>Viridiplantae</taxon>
        <taxon>Streptophyta</taxon>
        <taxon>Embryophyta</taxon>
        <taxon>Tracheophyta</taxon>
        <taxon>Spermatophyta</taxon>
        <taxon>Magnoliopsida</taxon>
        <taxon>eudicotyledons</taxon>
        <taxon>Gunneridae</taxon>
        <taxon>Pentapetalae</taxon>
        <taxon>rosids</taxon>
        <taxon>malvids</taxon>
        <taxon>Malvales</taxon>
        <taxon>Malvaceae</taxon>
        <taxon>Malvoideae</taxon>
        <taxon>Hibiscus</taxon>
    </lineage>
</organism>
<protein>
    <submittedName>
        <fullName evidence="1">Uncharacterized protein</fullName>
    </submittedName>
</protein>
<evidence type="ECO:0000313" key="1">
    <source>
        <dbReference type="EMBL" id="KAK9025245.1"/>
    </source>
</evidence>
<sequence>MNVGKPFEAGGNKTSLGDRLFAFTTLEQVKPWRQDTPKGGFNKIAVENSITKSKSPGMSSLDAGSERLLELMEAESLATLEDILAKKISHLYINILQDTTFCKCILNEFLVKINQVPLPNYTTVKLEGFPPIFVSNLVFNADDRYGIVVSEIIRSKAKLQTTTITNCVLTSASVIVEKGESSSRKRQKK</sequence>
<reference evidence="1 2" key="1">
    <citation type="journal article" date="2024" name="G3 (Bethesda)">
        <title>Genome assembly of Hibiscus sabdariffa L. provides insights into metabolisms of medicinal natural products.</title>
        <authorList>
            <person name="Kim T."/>
        </authorList>
    </citation>
    <scope>NUCLEOTIDE SEQUENCE [LARGE SCALE GENOMIC DNA]</scope>
    <source>
        <strain evidence="1">TK-2024</strain>
        <tissue evidence="1">Old leaves</tissue>
    </source>
</reference>
<keyword evidence="2" id="KW-1185">Reference proteome</keyword>
<comment type="caution">
    <text evidence="1">The sequence shown here is derived from an EMBL/GenBank/DDBJ whole genome shotgun (WGS) entry which is preliminary data.</text>
</comment>
<dbReference type="EMBL" id="JBBPBN010000014">
    <property type="protein sequence ID" value="KAK9025245.1"/>
    <property type="molecule type" value="Genomic_DNA"/>
</dbReference>
<proteinExistence type="predicted"/>
<accession>A0ABR2SIY7</accession>